<dbReference type="EMBL" id="CT868669">
    <property type="protein sequence ID" value="CAK92633.1"/>
    <property type="molecule type" value="Genomic_DNA"/>
</dbReference>
<dbReference type="HOGENOM" id="CLU_1528100_0_0_1"/>
<name>A0EBG6_PARTE</name>
<dbReference type="InParanoid" id="A0EBG6"/>
<gene>
    <name evidence="1" type="ORF">GSPATT00025367001</name>
</gene>
<dbReference type="GeneID" id="5045815"/>
<protein>
    <submittedName>
        <fullName evidence="1">Uncharacterized protein</fullName>
    </submittedName>
</protein>
<accession>A0EBG6</accession>
<dbReference type="KEGG" id="ptm:GSPATT00025367001"/>
<evidence type="ECO:0000313" key="2">
    <source>
        <dbReference type="Proteomes" id="UP000000600"/>
    </source>
</evidence>
<dbReference type="AlphaFoldDB" id="A0EBG6"/>
<dbReference type="Proteomes" id="UP000000600">
    <property type="component" value="Unassembled WGS sequence"/>
</dbReference>
<keyword evidence="2" id="KW-1185">Reference proteome</keyword>
<reference evidence="1 2" key="1">
    <citation type="journal article" date="2006" name="Nature">
        <title>Global trends of whole-genome duplications revealed by the ciliate Paramecium tetraurelia.</title>
        <authorList>
            <consortium name="Genoscope"/>
            <person name="Aury J.-M."/>
            <person name="Jaillon O."/>
            <person name="Duret L."/>
            <person name="Noel B."/>
            <person name="Jubin C."/>
            <person name="Porcel B.M."/>
            <person name="Segurens B."/>
            <person name="Daubin V."/>
            <person name="Anthouard V."/>
            <person name="Aiach N."/>
            <person name="Arnaiz O."/>
            <person name="Billaut A."/>
            <person name="Beisson J."/>
            <person name="Blanc I."/>
            <person name="Bouhouche K."/>
            <person name="Camara F."/>
            <person name="Duharcourt S."/>
            <person name="Guigo R."/>
            <person name="Gogendeau D."/>
            <person name="Katinka M."/>
            <person name="Keller A.-M."/>
            <person name="Kissmehl R."/>
            <person name="Klotz C."/>
            <person name="Koll F."/>
            <person name="Le Moue A."/>
            <person name="Lepere C."/>
            <person name="Malinsky S."/>
            <person name="Nowacki M."/>
            <person name="Nowak J.K."/>
            <person name="Plattner H."/>
            <person name="Poulain J."/>
            <person name="Ruiz F."/>
            <person name="Serrano V."/>
            <person name="Zagulski M."/>
            <person name="Dessen P."/>
            <person name="Betermier M."/>
            <person name="Weissenbach J."/>
            <person name="Scarpelli C."/>
            <person name="Schachter V."/>
            <person name="Sperling L."/>
            <person name="Meyer E."/>
            <person name="Cohen J."/>
            <person name="Wincker P."/>
        </authorList>
    </citation>
    <scope>NUCLEOTIDE SEQUENCE [LARGE SCALE GENOMIC DNA]</scope>
    <source>
        <strain evidence="1 2">Stock d4-2</strain>
    </source>
</reference>
<sequence length="176" mass="21543">MLYFNYTFINFEMIYSQQTLQENKEMDLQGIDTSEHPLAQLQSLKTRYNQERQEFVLFMQEYIVDCLTYENQEIGDDVVQTIKNICQKMVLKPLWNYEDLIVELEQQLETQTRMQTLSIFNIFRRLYRIELSQFNHFQFRCIILKQVQLNKYPLSVDTKKPMFYREKVIKEDEPLY</sequence>
<organism evidence="1 2">
    <name type="scientific">Paramecium tetraurelia</name>
    <dbReference type="NCBI Taxonomy" id="5888"/>
    <lineage>
        <taxon>Eukaryota</taxon>
        <taxon>Sar</taxon>
        <taxon>Alveolata</taxon>
        <taxon>Ciliophora</taxon>
        <taxon>Intramacronucleata</taxon>
        <taxon>Oligohymenophorea</taxon>
        <taxon>Peniculida</taxon>
        <taxon>Parameciidae</taxon>
        <taxon>Paramecium</taxon>
    </lineage>
</organism>
<evidence type="ECO:0000313" key="1">
    <source>
        <dbReference type="EMBL" id="CAK92633.1"/>
    </source>
</evidence>
<dbReference type="RefSeq" id="XP_001460030.1">
    <property type="nucleotide sequence ID" value="XM_001459993.1"/>
</dbReference>
<proteinExistence type="predicted"/>